<dbReference type="RefSeq" id="WP_251933506.1">
    <property type="nucleotide sequence ID" value="NZ_CP098747.1"/>
</dbReference>
<sequence>MSMTKIAAFSLSLAIALSSATAFAEGDAKKGAKVYKKCKACHTIENGGKNKVGPNLFGVVGRKSAQVEGFKYSKAMKAADLTWDDSNLDQYLTKPRAFVKGTKMSFAGIKKESQRQDLIAYLKTFQ</sequence>
<dbReference type="InterPro" id="IPR036909">
    <property type="entry name" value="Cyt_c-like_dom_sf"/>
</dbReference>
<evidence type="ECO:0000313" key="9">
    <source>
        <dbReference type="EMBL" id="USG60625.1"/>
    </source>
</evidence>
<evidence type="ECO:0000256" key="1">
    <source>
        <dbReference type="ARBA" id="ARBA00022448"/>
    </source>
</evidence>
<keyword evidence="7" id="KW-0732">Signal</keyword>
<dbReference type="PANTHER" id="PTHR11961">
    <property type="entry name" value="CYTOCHROME C"/>
    <property type="match status" value="1"/>
</dbReference>
<dbReference type="Pfam" id="PF00034">
    <property type="entry name" value="Cytochrom_C"/>
    <property type="match status" value="1"/>
</dbReference>
<dbReference type="InterPro" id="IPR002327">
    <property type="entry name" value="Cyt_c_1A/1B"/>
</dbReference>
<keyword evidence="5 6" id="KW-0408">Iron</keyword>
<keyword evidence="4" id="KW-0249">Electron transport</keyword>
<feature type="domain" description="Cytochrome c" evidence="8">
    <location>
        <begin position="26"/>
        <end position="126"/>
    </location>
</feature>
<evidence type="ECO:0000256" key="4">
    <source>
        <dbReference type="ARBA" id="ARBA00022982"/>
    </source>
</evidence>
<keyword evidence="10" id="KW-1185">Reference proteome</keyword>
<evidence type="ECO:0000313" key="10">
    <source>
        <dbReference type="Proteomes" id="UP001056291"/>
    </source>
</evidence>
<keyword evidence="2 6" id="KW-0349">Heme</keyword>
<evidence type="ECO:0000256" key="2">
    <source>
        <dbReference type="ARBA" id="ARBA00022617"/>
    </source>
</evidence>
<reference evidence="9" key="1">
    <citation type="submission" date="2022-06" db="EMBL/GenBank/DDBJ databases">
        <title>Sneathiella actinostolidae sp. nov., isolated from a sea anemonein the Western Pacific Ocean.</title>
        <authorList>
            <person name="Wei M.J."/>
        </authorList>
    </citation>
    <scope>NUCLEOTIDE SEQUENCE</scope>
    <source>
        <strain evidence="9">PHK-P5</strain>
    </source>
</reference>
<organism evidence="9 10">
    <name type="scientific">Sneathiella marina</name>
    <dbReference type="NCBI Taxonomy" id="2950108"/>
    <lineage>
        <taxon>Bacteria</taxon>
        <taxon>Pseudomonadati</taxon>
        <taxon>Pseudomonadota</taxon>
        <taxon>Alphaproteobacteria</taxon>
        <taxon>Sneathiellales</taxon>
        <taxon>Sneathiellaceae</taxon>
        <taxon>Sneathiella</taxon>
    </lineage>
</organism>
<dbReference type="Proteomes" id="UP001056291">
    <property type="component" value="Chromosome"/>
</dbReference>
<keyword evidence="3 6" id="KW-0479">Metal-binding</keyword>
<dbReference type="EMBL" id="CP098747">
    <property type="protein sequence ID" value="USG60625.1"/>
    <property type="molecule type" value="Genomic_DNA"/>
</dbReference>
<dbReference type="Gene3D" id="1.10.760.10">
    <property type="entry name" value="Cytochrome c-like domain"/>
    <property type="match status" value="1"/>
</dbReference>
<keyword evidence="1" id="KW-0813">Transport</keyword>
<feature type="chain" id="PRO_5046250228" evidence="7">
    <location>
        <begin position="25"/>
        <end position="126"/>
    </location>
</feature>
<evidence type="ECO:0000256" key="3">
    <source>
        <dbReference type="ARBA" id="ARBA00022723"/>
    </source>
</evidence>
<dbReference type="SUPFAM" id="SSF46626">
    <property type="entry name" value="Cytochrome c"/>
    <property type="match status" value="1"/>
</dbReference>
<evidence type="ECO:0000256" key="7">
    <source>
        <dbReference type="SAM" id="SignalP"/>
    </source>
</evidence>
<evidence type="ECO:0000256" key="5">
    <source>
        <dbReference type="ARBA" id="ARBA00023004"/>
    </source>
</evidence>
<evidence type="ECO:0000256" key="6">
    <source>
        <dbReference type="PROSITE-ProRule" id="PRU00433"/>
    </source>
</evidence>
<dbReference type="PRINTS" id="PR00604">
    <property type="entry name" value="CYTCHRMECIAB"/>
</dbReference>
<feature type="signal peptide" evidence="7">
    <location>
        <begin position="1"/>
        <end position="24"/>
    </location>
</feature>
<proteinExistence type="predicted"/>
<name>A0ABY4W4G9_9PROT</name>
<dbReference type="PROSITE" id="PS51007">
    <property type="entry name" value="CYTC"/>
    <property type="match status" value="1"/>
</dbReference>
<evidence type="ECO:0000259" key="8">
    <source>
        <dbReference type="PROSITE" id="PS51007"/>
    </source>
</evidence>
<gene>
    <name evidence="9" type="ORF">NBZ79_15780</name>
</gene>
<protein>
    <submittedName>
        <fullName evidence="9">Cytochrome c family protein</fullName>
    </submittedName>
</protein>
<accession>A0ABY4W4G9</accession>
<dbReference type="InterPro" id="IPR009056">
    <property type="entry name" value="Cyt_c-like_dom"/>
</dbReference>